<evidence type="ECO:0000313" key="1">
    <source>
        <dbReference type="EMBL" id="GAH49325.1"/>
    </source>
</evidence>
<comment type="caution">
    <text evidence="1">The sequence shown here is derived from an EMBL/GenBank/DDBJ whole genome shotgun (WGS) entry which is preliminary data.</text>
</comment>
<gene>
    <name evidence="1" type="ORF">S03H2_29518</name>
</gene>
<sequence length="65" mass="7545">LDFLLRNIQEFNKILFSTMGNSNDEISNSSRHLKSNIPIIAKNWGDQFGEYERTNIVDSKDRRTG</sequence>
<feature type="non-terminal residue" evidence="1">
    <location>
        <position position="1"/>
    </location>
</feature>
<accession>X1GWT6</accession>
<proteinExistence type="predicted"/>
<organism evidence="1">
    <name type="scientific">marine sediment metagenome</name>
    <dbReference type="NCBI Taxonomy" id="412755"/>
    <lineage>
        <taxon>unclassified sequences</taxon>
        <taxon>metagenomes</taxon>
        <taxon>ecological metagenomes</taxon>
    </lineage>
</organism>
<protein>
    <submittedName>
        <fullName evidence="1">Uncharacterized protein</fullName>
    </submittedName>
</protein>
<reference evidence="1" key="1">
    <citation type="journal article" date="2014" name="Front. Microbiol.">
        <title>High frequency of phylogenetically diverse reductive dehalogenase-homologous genes in deep subseafloor sedimentary metagenomes.</title>
        <authorList>
            <person name="Kawai M."/>
            <person name="Futagami T."/>
            <person name="Toyoda A."/>
            <person name="Takaki Y."/>
            <person name="Nishi S."/>
            <person name="Hori S."/>
            <person name="Arai W."/>
            <person name="Tsubouchi T."/>
            <person name="Morono Y."/>
            <person name="Uchiyama I."/>
            <person name="Ito T."/>
            <person name="Fujiyama A."/>
            <person name="Inagaki F."/>
            <person name="Takami H."/>
        </authorList>
    </citation>
    <scope>NUCLEOTIDE SEQUENCE</scope>
    <source>
        <strain evidence="1">Expedition CK06-06</strain>
    </source>
</reference>
<dbReference type="AlphaFoldDB" id="X1GWT6"/>
<dbReference type="EMBL" id="BARU01017824">
    <property type="protein sequence ID" value="GAH49325.1"/>
    <property type="molecule type" value="Genomic_DNA"/>
</dbReference>
<name>X1GWT6_9ZZZZ</name>